<gene>
    <name evidence="1" type="ORF">QVD17_18213</name>
</gene>
<protein>
    <submittedName>
        <fullName evidence="1">Uncharacterized protein</fullName>
    </submittedName>
</protein>
<sequence length="110" mass="12876">MIQVWPCDKPNYYHRLCTCSIVYYLLKQAFKSVIILSNLYREYLLKFTLLLESSSQCSVLTFKNDFSTSSGRYDYRLSVLTEALSYHVSCFCDEGVTGRLTSPIYSFFRK</sequence>
<organism evidence="1 2">
    <name type="scientific">Tagetes erecta</name>
    <name type="common">African marigold</name>
    <dbReference type="NCBI Taxonomy" id="13708"/>
    <lineage>
        <taxon>Eukaryota</taxon>
        <taxon>Viridiplantae</taxon>
        <taxon>Streptophyta</taxon>
        <taxon>Embryophyta</taxon>
        <taxon>Tracheophyta</taxon>
        <taxon>Spermatophyta</taxon>
        <taxon>Magnoliopsida</taxon>
        <taxon>eudicotyledons</taxon>
        <taxon>Gunneridae</taxon>
        <taxon>Pentapetalae</taxon>
        <taxon>asterids</taxon>
        <taxon>campanulids</taxon>
        <taxon>Asterales</taxon>
        <taxon>Asteraceae</taxon>
        <taxon>Asteroideae</taxon>
        <taxon>Heliantheae alliance</taxon>
        <taxon>Tageteae</taxon>
        <taxon>Tagetes</taxon>
    </lineage>
</organism>
<name>A0AAD8KH61_TARER</name>
<dbReference type="Proteomes" id="UP001229421">
    <property type="component" value="Unassembled WGS sequence"/>
</dbReference>
<dbReference type="AlphaFoldDB" id="A0AAD8KH61"/>
<comment type="caution">
    <text evidence="1">The sequence shown here is derived from an EMBL/GenBank/DDBJ whole genome shotgun (WGS) entry which is preliminary data.</text>
</comment>
<dbReference type="EMBL" id="JAUHHV010000005">
    <property type="protein sequence ID" value="KAK1422924.1"/>
    <property type="molecule type" value="Genomic_DNA"/>
</dbReference>
<keyword evidence="2" id="KW-1185">Reference proteome</keyword>
<evidence type="ECO:0000313" key="1">
    <source>
        <dbReference type="EMBL" id="KAK1422924.1"/>
    </source>
</evidence>
<proteinExistence type="predicted"/>
<reference evidence="1" key="1">
    <citation type="journal article" date="2023" name="bioRxiv">
        <title>Improved chromosome-level genome assembly for marigold (Tagetes erecta).</title>
        <authorList>
            <person name="Jiang F."/>
            <person name="Yuan L."/>
            <person name="Wang S."/>
            <person name="Wang H."/>
            <person name="Xu D."/>
            <person name="Wang A."/>
            <person name="Fan W."/>
        </authorList>
    </citation>
    <scope>NUCLEOTIDE SEQUENCE</scope>
    <source>
        <strain evidence="1">WSJ</strain>
        <tissue evidence="1">Leaf</tissue>
    </source>
</reference>
<evidence type="ECO:0000313" key="2">
    <source>
        <dbReference type="Proteomes" id="UP001229421"/>
    </source>
</evidence>
<accession>A0AAD8KH61</accession>